<feature type="transmembrane region" description="Helical" evidence="1">
    <location>
        <begin position="12"/>
        <end position="33"/>
    </location>
</feature>
<keyword evidence="1" id="KW-0472">Membrane</keyword>
<name>A4X100_SALTO</name>
<protein>
    <submittedName>
        <fullName evidence="2">Uncharacterized protein</fullName>
    </submittedName>
</protein>
<dbReference type="KEGG" id="stp:Strop_0065"/>
<dbReference type="PATRIC" id="fig|369723.5.peg.66"/>
<dbReference type="RefSeq" id="WP_011903987.1">
    <property type="nucleotide sequence ID" value="NC_009380.1"/>
</dbReference>
<keyword evidence="1" id="KW-0812">Transmembrane</keyword>
<keyword evidence="3" id="KW-1185">Reference proteome</keyword>
<keyword evidence="1" id="KW-1133">Transmembrane helix</keyword>
<sequence length="66" mass="6692">MHTTTNNTPSRSGAVAAATVIVPVAVFGFGYGLARNAELTAWIALVALIAAAGAGITQALIRVVQR</sequence>
<dbReference type="STRING" id="369723.Strop_0065"/>
<dbReference type="EMBL" id="CP000667">
    <property type="protein sequence ID" value="ABP52550.1"/>
    <property type="molecule type" value="Genomic_DNA"/>
</dbReference>
<organism evidence="2 3">
    <name type="scientific">Salinispora tropica (strain ATCC BAA-916 / DSM 44818 / JCM 13857 / NBRC 105044 / CNB-440)</name>
    <dbReference type="NCBI Taxonomy" id="369723"/>
    <lineage>
        <taxon>Bacteria</taxon>
        <taxon>Bacillati</taxon>
        <taxon>Actinomycetota</taxon>
        <taxon>Actinomycetes</taxon>
        <taxon>Micromonosporales</taxon>
        <taxon>Micromonosporaceae</taxon>
        <taxon>Salinispora</taxon>
    </lineage>
</organism>
<proteinExistence type="predicted"/>
<evidence type="ECO:0000313" key="3">
    <source>
        <dbReference type="Proteomes" id="UP000000235"/>
    </source>
</evidence>
<dbReference type="HOGENOM" id="CLU_2828755_0_0_11"/>
<dbReference type="AlphaFoldDB" id="A4X100"/>
<evidence type="ECO:0000313" key="2">
    <source>
        <dbReference type="EMBL" id="ABP52550.1"/>
    </source>
</evidence>
<gene>
    <name evidence="2" type="ordered locus">Strop_0065</name>
</gene>
<feature type="transmembrane region" description="Helical" evidence="1">
    <location>
        <begin position="39"/>
        <end position="61"/>
    </location>
</feature>
<dbReference type="Proteomes" id="UP000000235">
    <property type="component" value="Chromosome"/>
</dbReference>
<reference evidence="3" key="1">
    <citation type="journal article" date="2007" name="Proc. Natl. Acad. Sci. U.S.A.">
        <title>Genome sequencing reveals complex secondary metabolome in the marine actinomycete Salinispora tropica.</title>
        <authorList>
            <person name="Udwary D.W."/>
            <person name="Zeigler L."/>
            <person name="Asolkar R.N."/>
            <person name="Singan V."/>
            <person name="Lapidus A."/>
            <person name="Fenical W."/>
            <person name="Jensen P.R."/>
            <person name="Moore B.S."/>
        </authorList>
    </citation>
    <scope>NUCLEOTIDE SEQUENCE [LARGE SCALE GENOMIC DNA]</scope>
    <source>
        <strain evidence="3">ATCC BAA-916 / DSM 44818 / CNB-440</strain>
    </source>
</reference>
<accession>A4X100</accession>
<evidence type="ECO:0000256" key="1">
    <source>
        <dbReference type="SAM" id="Phobius"/>
    </source>
</evidence>